<dbReference type="InterPro" id="IPR006694">
    <property type="entry name" value="Fatty_acid_hydroxylase"/>
</dbReference>
<dbReference type="InterPro" id="IPR051689">
    <property type="entry name" value="Sterol_desaturase/TMEM195"/>
</dbReference>
<keyword evidence="3 7" id="KW-1133">Transmembrane helix</keyword>
<dbReference type="PANTHER" id="PTHR21624:SF1">
    <property type="entry name" value="ALKYLGLYCEROL MONOOXYGENASE"/>
    <property type="match status" value="1"/>
</dbReference>
<keyword evidence="6 7" id="KW-0472">Membrane</keyword>
<evidence type="ECO:0000259" key="8">
    <source>
        <dbReference type="Pfam" id="PF04116"/>
    </source>
</evidence>
<keyword evidence="2 7" id="KW-0812">Transmembrane</keyword>
<keyword evidence="10" id="KW-1185">Reference proteome</keyword>
<evidence type="ECO:0000313" key="10">
    <source>
        <dbReference type="Proteomes" id="UP001595607"/>
    </source>
</evidence>
<evidence type="ECO:0000256" key="2">
    <source>
        <dbReference type="ARBA" id="ARBA00022692"/>
    </source>
</evidence>
<evidence type="ECO:0000313" key="9">
    <source>
        <dbReference type="EMBL" id="MFC3303884.1"/>
    </source>
</evidence>
<feature type="transmembrane region" description="Helical" evidence="7">
    <location>
        <begin position="41"/>
        <end position="67"/>
    </location>
</feature>
<feature type="domain" description="Fatty acid hydroxylase" evidence="8">
    <location>
        <begin position="84"/>
        <end position="219"/>
    </location>
</feature>
<organism evidence="9 10">
    <name type="scientific">Parvularcula lutaonensis</name>
    <dbReference type="NCBI Taxonomy" id="491923"/>
    <lineage>
        <taxon>Bacteria</taxon>
        <taxon>Pseudomonadati</taxon>
        <taxon>Pseudomonadota</taxon>
        <taxon>Alphaproteobacteria</taxon>
        <taxon>Parvularculales</taxon>
        <taxon>Parvularculaceae</taxon>
        <taxon>Parvularcula</taxon>
    </lineage>
</organism>
<keyword evidence="4 9" id="KW-0560">Oxidoreductase</keyword>
<dbReference type="EC" id="1.-.-.-" evidence="9"/>
<keyword evidence="5" id="KW-0443">Lipid metabolism</keyword>
<comment type="subcellular location">
    <subcellularLocation>
        <location evidence="1">Endomembrane system</location>
        <topology evidence="1">Multi-pass membrane protein</topology>
    </subcellularLocation>
</comment>
<comment type="caution">
    <text evidence="9">The sequence shown here is derived from an EMBL/GenBank/DDBJ whole genome shotgun (WGS) entry which is preliminary data.</text>
</comment>
<gene>
    <name evidence="9" type="ORF">ACFONP_14220</name>
</gene>
<protein>
    <submittedName>
        <fullName evidence="9">Sterol desaturase family protein</fullName>
        <ecNumber evidence="9">1.-.-.-</ecNumber>
    </submittedName>
</protein>
<evidence type="ECO:0000256" key="4">
    <source>
        <dbReference type="ARBA" id="ARBA00023002"/>
    </source>
</evidence>
<evidence type="ECO:0000256" key="5">
    <source>
        <dbReference type="ARBA" id="ARBA00023098"/>
    </source>
</evidence>
<dbReference type="GO" id="GO:0016491">
    <property type="term" value="F:oxidoreductase activity"/>
    <property type="evidence" value="ECO:0007669"/>
    <property type="project" value="UniProtKB-KW"/>
</dbReference>
<sequence length="316" mass="35638">MDQLSFPDVSVLAAPLYLILIATEIWVLSRLGRKEEVTKDLWTNLAMGTGNAIASVTLFGGVAALFLLAWEFRIADLGINAWSFLFAMVAKDFTYYWVHRFQHRIRWGWASHVVHHSSQGYNLSTALRQPWFSVTTGTYLLGLPWIILGIHPALWAFCGGLNLFYQFFIHTQSVKKLPGWFEAIFNTPSHHRVHHATNPRYLDTNYAGILIIWDKLFGTFVPEDDAEPCKFGLVSNISTQNPLRVATHEYVAIAKDVTKKGLTPIERFRYAFAPPGYSHDGSRLSTAEIKRRAGVRLSGGQSAYMAEDHEAGALEH</sequence>
<name>A0ABV7MEI4_9PROT</name>
<evidence type="ECO:0000256" key="6">
    <source>
        <dbReference type="ARBA" id="ARBA00023136"/>
    </source>
</evidence>
<accession>A0ABV7MEI4</accession>
<dbReference type="Proteomes" id="UP001595607">
    <property type="component" value="Unassembled WGS sequence"/>
</dbReference>
<feature type="transmembrane region" description="Helical" evidence="7">
    <location>
        <begin position="79"/>
        <end position="98"/>
    </location>
</feature>
<dbReference type="EMBL" id="JBHRVA010000003">
    <property type="protein sequence ID" value="MFC3303884.1"/>
    <property type="molecule type" value="Genomic_DNA"/>
</dbReference>
<reference evidence="10" key="1">
    <citation type="journal article" date="2019" name="Int. J. Syst. Evol. Microbiol.">
        <title>The Global Catalogue of Microorganisms (GCM) 10K type strain sequencing project: providing services to taxonomists for standard genome sequencing and annotation.</title>
        <authorList>
            <consortium name="The Broad Institute Genomics Platform"/>
            <consortium name="The Broad Institute Genome Sequencing Center for Infectious Disease"/>
            <person name="Wu L."/>
            <person name="Ma J."/>
        </authorList>
    </citation>
    <scope>NUCLEOTIDE SEQUENCE [LARGE SCALE GENOMIC DNA]</scope>
    <source>
        <strain evidence="10">KCTC 22245</strain>
    </source>
</reference>
<evidence type="ECO:0000256" key="1">
    <source>
        <dbReference type="ARBA" id="ARBA00004127"/>
    </source>
</evidence>
<evidence type="ECO:0000256" key="7">
    <source>
        <dbReference type="SAM" id="Phobius"/>
    </source>
</evidence>
<dbReference type="RefSeq" id="WP_189576831.1">
    <property type="nucleotide sequence ID" value="NZ_BMXU01000002.1"/>
</dbReference>
<evidence type="ECO:0000256" key="3">
    <source>
        <dbReference type="ARBA" id="ARBA00022989"/>
    </source>
</evidence>
<feature type="transmembrane region" description="Helical" evidence="7">
    <location>
        <begin position="12"/>
        <end position="29"/>
    </location>
</feature>
<feature type="transmembrane region" description="Helical" evidence="7">
    <location>
        <begin position="138"/>
        <end position="165"/>
    </location>
</feature>
<dbReference type="Pfam" id="PF04116">
    <property type="entry name" value="FA_hydroxylase"/>
    <property type="match status" value="1"/>
</dbReference>
<proteinExistence type="predicted"/>
<dbReference type="PANTHER" id="PTHR21624">
    <property type="entry name" value="STEROL DESATURASE-RELATED PROTEIN"/>
    <property type="match status" value="1"/>
</dbReference>